<dbReference type="PANTHER" id="PTHR34387">
    <property type="entry name" value="SLR1258 PROTEIN"/>
    <property type="match status" value="1"/>
</dbReference>
<dbReference type="InterPro" id="IPR007497">
    <property type="entry name" value="SIMPL/DUF541"/>
</dbReference>
<evidence type="ECO:0000313" key="3">
    <source>
        <dbReference type="Proteomes" id="UP000178936"/>
    </source>
</evidence>
<dbReference type="EMBL" id="MHTB01000048">
    <property type="protein sequence ID" value="OHA54418.1"/>
    <property type="molecule type" value="Genomic_DNA"/>
</dbReference>
<evidence type="ECO:0000313" key="2">
    <source>
        <dbReference type="EMBL" id="OHA54418.1"/>
    </source>
</evidence>
<name>A0A1G2Q1G2_9BACT</name>
<comment type="caution">
    <text evidence="2">The sequence shown here is derived from an EMBL/GenBank/DDBJ whole genome shotgun (WGS) entry which is preliminary data.</text>
</comment>
<dbReference type="Pfam" id="PF04402">
    <property type="entry name" value="SIMPL"/>
    <property type="match status" value="1"/>
</dbReference>
<keyword evidence="1" id="KW-1133">Transmembrane helix</keyword>
<evidence type="ECO:0000256" key="1">
    <source>
        <dbReference type="SAM" id="Phobius"/>
    </source>
</evidence>
<organism evidence="2 3">
    <name type="scientific">Candidatus Veblenbacteria bacterium RIFOXYA2_FULL_43_9</name>
    <dbReference type="NCBI Taxonomy" id="1802425"/>
    <lineage>
        <taxon>Bacteria</taxon>
        <taxon>Candidatus Vebleniibacteriota</taxon>
    </lineage>
</organism>
<dbReference type="Gene3D" id="3.30.110.170">
    <property type="entry name" value="Protein of unknown function (DUF541), domain 1"/>
    <property type="match status" value="1"/>
</dbReference>
<dbReference type="AlphaFoldDB" id="A0A1G2Q1G2"/>
<evidence type="ECO:0008006" key="4">
    <source>
        <dbReference type="Google" id="ProtNLM"/>
    </source>
</evidence>
<accession>A0A1G2Q1G2</accession>
<proteinExistence type="predicted"/>
<sequence>MDSVNTSAWREPKAIISLVGIILLAGIVTVAIIRDRIVNQPQWQVNVTGQGKIFYQPDTAEVVIGLQVDRAYSAELAMKQLSDKMDKIVAAVKAADVPAEDIITQNFSLYPQYDYRDGVQTSAGYSANQQVIVKVKDINNSKDKLAKVIGDATKAGANQIVGINFSVSNIEELKQQARVKAIQDARGKAGSLATAAGVRLGKVVGWWENVVQAPGLPYYADRAMGIGGGGGSSTPTVPTGEQEIIVEVTVNYKVK</sequence>
<gene>
    <name evidence="2" type="ORF">A2226_02295</name>
</gene>
<feature type="transmembrane region" description="Helical" evidence="1">
    <location>
        <begin position="14"/>
        <end position="33"/>
    </location>
</feature>
<dbReference type="Proteomes" id="UP000178936">
    <property type="component" value="Unassembled WGS sequence"/>
</dbReference>
<dbReference type="InterPro" id="IPR052022">
    <property type="entry name" value="26kDa_periplasmic_antigen"/>
</dbReference>
<dbReference type="GO" id="GO:0006974">
    <property type="term" value="P:DNA damage response"/>
    <property type="evidence" value="ECO:0007669"/>
    <property type="project" value="TreeGrafter"/>
</dbReference>
<protein>
    <recommendedName>
        <fullName evidence="4">SIMPL domain-containing protein</fullName>
    </recommendedName>
</protein>
<dbReference type="Gene3D" id="3.30.70.2970">
    <property type="entry name" value="Protein of unknown function (DUF541), domain 2"/>
    <property type="match status" value="1"/>
</dbReference>
<keyword evidence="1" id="KW-0812">Transmembrane</keyword>
<reference evidence="2 3" key="1">
    <citation type="journal article" date="2016" name="Nat. Commun.">
        <title>Thousands of microbial genomes shed light on interconnected biogeochemical processes in an aquifer system.</title>
        <authorList>
            <person name="Anantharaman K."/>
            <person name="Brown C.T."/>
            <person name="Hug L.A."/>
            <person name="Sharon I."/>
            <person name="Castelle C.J."/>
            <person name="Probst A.J."/>
            <person name="Thomas B.C."/>
            <person name="Singh A."/>
            <person name="Wilkins M.J."/>
            <person name="Karaoz U."/>
            <person name="Brodie E.L."/>
            <person name="Williams K.H."/>
            <person name="Hubbard S.S."/>
            <person name="Banfield J.F."/>
        </authorList>
    </citation>
    <scope>NUCLEOTIDE SEQUENCE [LARGE SCALE GENOMIC DNA]</scope>
</reference>
<keyword evidence="1" id="KW-0472">Membrane</keyword>
<dbReference type="PANTHER" id="PTHR34387:SF2">
    <property type="entry name" value="SLR1258 PROTEIN"/>
    <property type="match status" value="1"/>
</dbReference>